<reference evidence="1 2" key="1">
    <citation type="journal article" date="2019" name="Commun. Biol.">
        <title>The bagworm genome reveals a unique fibroin gene that provides high tensile strength.</title>
        <authorList>
            <person name="Kono N."/>
            <person name="Nakamura H."/>
            <person name="Ohtoshi R."/>
            <person name="Tomita M."/>
            <person name="Numata K."/>
            <person name="Arakawa K."/>
        </authorList>
    </citation>
    <scope>NUCLEOTIDE SEQUENCE [LARGE SCALE GENOMIC DNA]</scope>
</reference>
<dbReference type="AlphaFoldDB" id="A0A4C1UDW4"/>
<gene>
    <name evidence="1" type="ORF">EVAR_15869_1</name>
</gene>
<comment type="caution">
    <text evidence="1">The sequence shown here is derived from an EMBL/GenBank/DDBJ whole genome shotgun (WGS) entry which is preliminary data.</text>
</comment>
<sequence>MLFCYEVPVLNFQLHHQTLKIDYSQSAFEDNFKKPKHDNATLFYYGVLEPIIRFHHQTLKVTHNQTTFQNNFNKLKREYDALLRYGVPVSTFSLHR</sequence>
<organism evidence="1 2">
    <name type="scientific">Eumeta variegata</name>
    <name type="common">Bagworm moth</name>
    <name type="synonym">Eumeta japonica</name>
    <dbReference type="NCBI Taxonomy" id="151549"/>
    <lineage>
        <taxon>Eukaryota</taxon>
        <taxon>Metazoa</taxon>
        <taxon>Ecdysozoa</taxon>
        <taxon>Arthropoda</taxon>
        <taxon>Hexapoda</taxon>
        <taxon>Insecta</taxon>
        <taxon>Pterygota</taxon>
        <taxon>Neoptera</taxon>
        <taxon>Endopterygota</taxon>
        <taxon>Lepidoptera</taxon>
        <taxon>Glossata</taxon>
        <taxon>Ditrysia</taxon>
        <taxon>Tineoidea</taxon>
        <taxon>Psychidae</taxon>
        <taxon>Oiketicinae</taxon>
        <taxon>Eumeta</taxon>
    </lineage>
</organism>
<accession>A0A4C1UDW4</accession>
<protein>
    <submittedName>
        <fullName evidence="1">Uncharacterized protein</fullName>
    </submittedName>
</protein>
<evidence type="ECO:0000313" key="2">
    <source>
        <dbReference type="Proteomes" id="UP000299102"/>
    </source>
</evidence>
<name>A0A4C1UDW4_EUMVA</name>
<dbReference type="EMBL" id="BGZK01000164">
    <property type="protein sequence ID" value="GBP24663.1"/>
    <property type="molecule type" value="Genomic_DNA"/>
</dbReference>
<keyword evidence="2" id="KW-1185">Reference proteome</keyword>
<evidence type="ECO:0000313" key="1">
    <source>
        <dbReference type="EMBL" id="GBP24663.1"/>
    </source>
</evidence>
<proteinExistence type="predicted"/>
<dbReference type="Proteomes" id="UP000299102">
    <property type="component" value="Unassembled WGS sequence"/>
</dbReference>